<accession>A0A9P5YW06</accession>
<dbReference type="AlphaFoldDB" id="A0A9P5YW06"/>
<name>A0A9P5YW06_9AGAR</name>
<feature type="region of interest" description="Disordered" evidence="1">
    <location>
        <begin position="1"/>
        <end position="63"/>
    </location>
</feature>
<evidence type="ECO:0000256" key="1">
    <source>
        <dbReference type="SAM" id="MobiDB-lite"/>
    </source>
</evidence>
<sequence length="63" mass="7293">MVHRIACTGERKEDAKKESIATKSAQNGQTDRTTTTPEGVRQKEKEKENMRRTNENEIKRYAL</sequence>
<dbReference type="Proteomes" id="UP000807469">
    <property type="component" value="Unassembled WGS sequence"/>
</dbReference>
<gene>
    <name evidence="2" type="ORF">BDN70DRAFT_883417</name>
</gene>
<feature type="compositionally biased region" description="Basic and acidic residues" evidence="1">
    <location>
        <begin position="9"/>
        <end position="20"/>
    </location>
</feature>
<organism evidence="2 3">
    <name type="scientific">Pholiota conissans</name>
    <dbReference type="NCBI Taxonomy" id="109636"/>
    <lineage>
        <taxon>Eukaryota</taxon>
        <taxon>Fungi</taxon>
        <taxon>Dikarya</taxon>
        <taxon>Basidiomycota</taxon>
        <taxon>Agaricomycotina</taxon>
        <taxon>Agaricomycetes</taxon>
        <taxon>Agaricomycetidae</taxon>
        <taxon>Agaricales</taxon>
        <taxon>Agaricineae</taxon>
        <taxon>Strophariaceae</taxon>
        <taxon>Pholiota</taxon>
    </lineage>
</organism>
<protein>
    <submittedName>
        <fullName evidence="2">Uncharacterized protein</fullName>
    </submittedName>
</protein>
<feature type="compositionally biased region" description="Polar residues" evidence="1">
    <location>
        <begin position="21"/>
        <end position="37"/>
    </location>
</feature>
<comment type="caution">
    <text evidence="2">The sequence shown here is derived from an EMBL/GenBank/DDBJ whole genome shotgun (WGS) entry which is preliminary data.</text>
</comment>
<feature type="compositionally biased region" description="Basic and acidic residues" evidence="1">
    <location>
        <begin position="40"/>
        <end position="63"/>
    </location>
</feature>
<dbReference type="EMBL" id="MU155322">
    <property type="protein sequence ID" value="KAF9475710.1"/>
    <property type="molecule type" value="Genomic_DNA"/>
</dbReference>
<evidence type="ECO:0000313" key="3">
    <source>
        <dbReference type="Proteomes" id="UP000807469"/>
    </source>
</evidence>
<proteinExistence type="predicted"/>
<reference evidence="2" key="1">
    <citation type="submission" date="2020-11" db="EMBL/GenBank/DDBJ databases">
        <authorList>
            <consortium name="DOE Joint Genome Institute"/>
            <person name="Ahrendt S."/>
            <person name="Riley R."/>
            <person name="Andreopoulos W."/>
            <person name="Labutti K."/>
            <person name="Pangilinan J."/>
            <person name="Ruiz-Duenas F.J."/>
            <person name="Barrasa J.M."/>
            <person name="Sanchez-Garcia M."/>
            <person name="Camarero S."/>
            <person name="Miyauchi S."/>
            <person name="Serrano A."/>
            <person name="Linde D."/>
            <person name="Babiker R."/>
            <person name="Drula E."/>
            <person name="Ayuso-Fernandez I."/>
            <person name="Pacheco R."/>
            <person name="Padilla G."/>
            <person name="Ferreira P."/>
            <person name="Barriuso J."/>
            <person name="Kellner H."/>
            <person name="Castanera R."/>
            <person name="Alfaro M."/>
            <person name="Ramirez L."/>
            <person name="Pisabarro A.G."/>
            <person name="Kuo A."/>
            <person name="Tritt A."/>
            <person name="Lipzen A."/>
            <person name="He G."/>
            <person name="Yan M."/>
            <person name="Ng V."/>
            <person name="Cullen D."/>
            <person name="Martin F."/>
            <person name="Rosso M.-N."/>
            <person name="Henrissat B."/>
            <person name="Hibbett D."/>
            <person name="Martinez A.T."/>
            <person name="Grigoriev I.V."/>
        </authorList>
    </citation>
    <scope>NUCLEOTIDE SEQUENCE</scope>
    <source>
        <strain evidence="2">CIRM-BRFM 674</strain>
    </source>
</reference>
<keyword evidence="3" id="KW-1185">Reference proteome</keyword>
<evidence type="ECO:0000313" key="2">
    <source>
        <dbReference type="EMBL" id="KAF9475710.1"/>
    </source>
</evidence>